<comment type="caution">
    <text evidence="3">The sequence shown here is derived from an EMBL/GenBank/DDBJ whole genome shotgun (WGS) entry which is preliminary data.</text>
</comment>
<evidence type="ECO:0000313" key="3">
    <source>
        <dbReference type="EMBL" id="MCT7310736.1"/>
    </source>
</evidence>
<feature type="domain" description="Toxin VasX N-terminal region" evidence="2">
    <location>
        <begin position="26"/>
        <end position="184"/>
    </location>
</feature>
<evidence type="ECO:0000256" key="1">
    <source>
        <dbReference type="SAM" id="MobiDB-lite"/>
    </source>
</evidence>
<dbReference type="InterPro" id="IPR046864">
    <property type="entry name" value="VasX_N"/>
</dbReference>
<dbReference type="RefSeq" id="WP_260780374.1">
    <property type="nucleotide sequence ID" value="NZ_JAOCQI010000001.1"/>
</dbReference>
<name>A0ABT2L5R8_9RALS</name>
<proteinExistence type="predicted"/>
<dbReference type="Proteomes" id="UP001164420">
    <property type="component" value="Unassembled WGS sequence"/>
</dbReference>
<gene>
    <name evidence="3" type="ORF">N5J06_07245</name>
</gene>
<dbReference type="EMBL" id="JAOCQI010000001">
    <property type="protein sequence ID" value="MCT7310736.1"/>
    <property type="molecule type" value="Genomic_DNA"/>
</dbReference>
<keyword evidence="4" id="KW-1185">Reference proteome</keyword>
<evidence type="ECO:0000259" key="2">
    <source>
        <dbReference type="Pfam" id="PF20249"/>
    </source>
</evidence>
<evidence type="ECO:0000313" key="4">
    <source>
        <dbReference type="Proteomes" id="UP001164420"/>
    </source>
</evidence>
<dbReference type="Pfam" id="PF20249">
    <property type="entry name" value="VasX_N"/>
    <property type="match status" value="1"/>
</dbReference>
<accession>A0ABT2L5R8</accession>
<reference evidence="3 4" key="1">
    <citation type="journal article" date="2023" name="Front. Microbiol.">
        <title>Ralstonia chuxiongensis sp. nov., Ralstonia mojiangensis sp. nov., and Ralstonia soli sp. nov., isolated from tobacco fields, are three novel species in the family Burkholderiaceae.</title>
        <authorList>
            <person name="Lu C.H."/>
            <person name="Zhang Y.Y."/>
            <person name="Jiang N."/>
            <person name="Chen W."/>
            <person name="Shao X."/>
            <person name="Zhao Z.M."/>
            <person name="Lu W.L."/>
            <person name="Hu X."/>
            <person name="Xi Y.X."/>
            <person name="Zou S.Y."/>
            <person name="Wei Q.J."/>
            <person name="Lin Z.L."/>
            <person name="Gong L."/>
            <person name="Gai X.T."/>
            <person name="Zhang L.Q."/>
            <person name="Li J.Y."/>
            <person name="Jin Y."/>
            <person name="Xia Z.Y."/>
        </authorList>
    </citation>
    <scope>NUCLEOTIDE SEQUENCE [LARGE SCALE GENOMIC DNA]</scope>
    <source>
        <strain evidence="3 4">22TCJT01-1</strain>
    </source>
</reference>
<sequence length="1049" mass="113661">MPDHAKLQKAVAAAKENNLPVQPPKCPSCDKSGLTMLVTLYAALPPQYFRPGESDWIQLADMLDQQGYLAGRPLQASQYVLRRMRAGWLYVYYPEDPSWEIYTVQPDGRMQRMAPDLAGAMGGHPATCSRLANTPDALLLTIAEPTKRPTAWIGFSDARWTKSVRDNVAKDPAAFHMKKIMPKKVCESTVMANMGPLSLIGDGALKNQVMGFQQRVDSRTLLVEAYGRPDPCTEASLLNVMKRNNAPYKIEGLLLPLEDDIGIATQLNHYRNCALADIMGNTDGKGKPYTDADRDLMATAGLIESTPFGNQKGKVEAMLDTQAYKKYLESYHRCADASADFDKRSADYIAWMQFVPQRRHPELFDPKDKQMGALLGHCVANMFEGCGVSKDEFDKVLLAQLTLDTVSAQQLFWRGIAANQDDLLTLLSPHKGKVGEGAKMYVEGREQIAFLSEVRELKNEAAHLNAESAKRLMQAVGARARQLLKANPKLYRQTFRRIQAAALTAEDVAFIQVPGKGGASALIASLRRKQGEAVDKGLSVGTSKTPYNRPLPADAVPDGMKSQAGGKIMTKVPKTTKQIDEYFDVLGKEWRKGETMPAQFNKIAEIADVTHALPEHEVFKMKEDLSLTGAKVYAAASAGLAVLRIFSLAQSVNELGVDISEAQSGDANWKRLTKDLMEASASAIAIWQAGYELKYVAEQIAHQGVKTAEYYRLSAIAGRLVLAVSVIEGTAGILDGAQLWREGDRVAGGLKMTAGGTSAASGAAYYLYTRMVAKAALRGMAERAAITTMGEAAAGLAAAGEAAAVGAEVSVEAPPLAMWIGIASAVLTATSWGFSYLADHFTTSPFEKWASRSLLRKNQTSDWGNAYATTRQQLDALLRLFYSVKLEKASAFGNPNAMKIEIPVFGDATEMDIQVKAPKSSGQGVIARYQLNGAGRSKASAKEFHLENVIHSPAAAQVHAQASLEGDGLSILIWIGEGSSLQANTIKNALTDAILPGAGVYRTAKALIQGVPAAEVQYWPNRAAYKDFVVDGRSADEVAESKEKEPAHG</sequence>
<protein>
    <recommendedName>
        <fullName evidence="2">Toxin VasX N-terminal region domain-containing protein</fullName>
    </recommendedName>
</protein>
<dbReference type="CDD" id="cd20707">
    <property type="entry name" value="MIX_III"/>
    <property type="match status" value="1"/>
</dbReference>
<organism evidence="3 4">
    <name type="scientific">Ralstonia mojiangensis</name>
    <dbReference type="NCBI Taxonomy" id="2953895"/>
    <lineage>
        <taxon>Bacteria</taxon>
        <taxon>Pseudomonadati</taxon>
        <taxon>Pseudomonadota</taxon>
        <taxon>Betaproteobacteria</taxon>
        <taxon>Burkholderiales</taxon>
        <taxon>Burkholderiaceae</taxon>
        <taxon>Ralstonia</taxon>
    </lineage>
</organism>
<feature type="region of interest" description="Disordered" evidence="1">
    <location>
        <begin position="535"/>
        <end position="562"/>
    </location>
</feature>